<sequence>MFSLPLAEPRPLHVIMRNDEDEGGIDYVLDPDTGDTPIPLAAMEGHFRGPAFAWPEVVAAAHQPDPDHTPAERLLLLAPACADSSRPHEAVDLVAEALAAVGTRSGVRQVSEELLNSRRYWTPYRWEYVDDVLVGLGPHTYRHHGGDLSPEQLHLFAAILQPAPNPAHR</sequence>
<evidence type="ECO:0000313" key="1">
    <source>
        <dbReference type="EMBL" id="GIJ24235.1"/>
    </source>
</evidence>
<evidence type="ECO:0000313" key="2">
    <source>
        <dbReference type="Proteomes" id="UP000643165"/>
    </source>
</evidence>
<accession>A0ABQ4J267</accession>
<gene>
    <name evidence="1" type="ORF">Vlu01_48590</name>
</gene>
<dbReference type="EMBL" id="BOPB01000031">
    <property type="protein sequence ID" value="GIJ24235.1"/>
    <property type="molecule type" value="Genomic_DNA"/>
</dbReference>
<proteinExistence type="predicted"/>
<name>A0ABQ4J267_9ACTN</name>
<keyword evidence="2" id="KW-1185">Reference proteome</keyword>
<organism evidence="1 2">
    <name type="scientific">Micromonospora lutea</name>
    <dbReference type="NCBI Taxonomy" id="419825"/>
    <lineage>
        <taxon>Bacteria</taxon>
        <taxon>Bacillati</taxon>
        <taxon>Actinomycetota</taxon>
        <taxon>Actinomycetes</taxon>
        <taxon>Micromonosporales</taxon>
        <taxon>Micromonosporaceae</taxon>
        <taxon>Micromonospora</taxon>
    </lineage>
</organism>
<protein>
    <submittedName>
        <fullName evidence="1">Uncharacterized protein</fullName>
    </submittedName>
</protein>
<dbReference type="Proteomes" id="UP000643165">
    <property type="component" value="Unassembled WGS sequence"/>
</dbReference>
<comment type="caution">
    <text evidence="1">The sequence shown here is derived from an EMBL/GenBank/DDBJ whole genome shotgun (WGS) entry which is preliminary data.</text>
</comment>
<reference evidence="1 2" key="1">
    <citation type="submission" date="2021-01" db="EMBL/GenBank/DDBJ databases">
        <title>Whole genome shotgun sequence of Verrucosispora lutea NBRC 106530.</title>
        <authorList>
            <person name="Komaki H."/>
            <person name="Tamura T."/>
        </authorList>
    </citation>
    <scope>NUCLEOTIDE SEQUENCE [LARGE SCALE GENOMIC DNA]</scope>
    <source>
        <strain evidence="1 2">NBRC 106530</strain>
    </source>
</reference>
<dbReference type="RefSeq" id="WP_204003636.1">
    <property type="nucleotide sequence ID" value="NZ_BOPB01000031.1"/>
</dbReference>